<comment type="caution">
    <text evidence="2">The sequence shown here is derived from an EMBL/GenBank/DDBJ whole genome shotgun (WGS) entry which is preliminary data.</text>
</comment>
<dbReference type="RefSeq" id="WP_358346972.1">
    <property type="nucleotide sequence ID" value="NZ_JBEZFP010000001.1"/>
</dbReference>
<dbReference type="Proteomes" id="UP001551482">
    <property type="component" value="Unassembled WGS sequence"/>
</dbReference>
<proteinExistence type="predicted"/>
<name>A0ABV3D9N1_9ACTN</name>
<evidence type="ECO:0000313" key="3">
    <source>
        <dbReference type="Proteomes" id="UP001551482"/>
    </source>
</evidence>
<dbReference type="EMBL" id="JBEZFP010000001">
    <property type="protein sequence ID" value="MEU8131947.1"/>
    <property type="molecule type" value="Genomic_DNA"/>
</dbReference>
<evidence type="ECO:0000256" key="1">
    <source>
        <dbReference type="SAM" id="MobiDB-lite"/>
    </source>
</evidence>
<feature type="region of interest" description="Disordered" evidence="1">
    <location>
        <begin position="1"/>
        <end position="84"/>
    </location>
</feature>
<sequence>MAVDALDPGPNGDYPHFPRDASGRPVWSDAPAGQPVVNGGAPMPRGRRMQRTESGDVVEIDVTPTGPDAAPIDPPVIPPRNAGD</sequence>
<gene>
    <name evidence="2" type="ORF">AB0C36_00395</name>
</gene>
<evidence type="ECO:0008006" key="4">
    <source>
        <dbReference type="Google" id="ProtNLM"/>
    </source>
</evidence>
<keyword evidence="3" id="KW-1185">Reference proteome</keyword>
<evidence type="ECO:0000313" key="2">
    <source>
        <dbReference type="EMBL" id="MEU8131947.1"/>
    </source>
</evidence>
<accession>A0ABV3D9N1</accession>
<reference evidence="2 3" key="1">
    <citation type="submission" date="2024-06" db="EMBL/GenBank/DDBJ databases">
        <title>The Natural Products Discovery Center: Release of the First 8490 Sequenced Strains for Exploring Actinobacteria Biosynthetic Diversity.</title>
        <authorList>
            <person name="Kalkreuter E."/>
            <person name="Kautsar S.A."/>
            <person name="Yang D."/>
            <person name="Bader C.D."/>
            <person name="Teijaro C.N."/>
            <person name="Fluegel L."/>
            <person name="Davis C.M."/>
            <person name="Simpson J.R."/>
            <person name="Lauterbach L."/>
            <person name="Steele A.D."/>
            <person name="Gui C."/>
            <person name="Meng S."/>
            <person name="Li G."/>
            <person name="Viehrig K."/>
            <person name="Ye F."/>
            <person name="Su P."/>
            <person name="Kiefer A.F."/>
            <person name="Nichols A."/>
            <person name="Cepeda A.J."/>
            <person name="Yan W."/>
            <person name="Fan B."/>
            <person name="Jiang Y."/>
            <person name="Adhikari A."/>
            <person name="Zheng C.-J."/>
            <person name="Schuster L."/>
            <person name="Cowan T.M."/>
            <person name="Smanski M.J."/>
            <person name="Chevrette M.G."/>
            <person name="De Carvalho L.P.S."/>
            <person name="Shen B."/>
        </authorList>
    </citation>
    <scope>NUCLEOTIDE SEQUENCE [LARGE SCALE GENOMIC DNA]</scope>
    <source>
        <strain evidence="2 3">NPDC048946</strain>
    </source>
</reference>
<protein>
    <recommendedName>
        <fullName evidence="4">DUF4124 domain-containing protein</fullName>
    </recommendedName>
</protein>
<organism evidence="2 3">
    <name type="scientific">Streptodolium elevatio</name>
    <dbReference type="NCBI Taxonomy" id="3157996"/>
    <lineage>
        <taxon>Bacteria</taxon>
        <taxon>Bacillati</taxon>
        <taxon>Actinomycetota</taxon>
        <taxon>Actinomycetes</taxon>
        <taxon>Kitasatosporales</taxon>
        <taxon>Streptomycetaceae</taxon>
        <taxon>Streptodolium</taxon>
    </lineage>
</organism>